<comment type="similarity">
    <text evidence="1">Belongs to the LDH2/MDH2 oxidoreductase family.</text>
</comment>
<evidence type="ECO:0000256" key="1">
    <source>
        <dbReference type="ARBA" id="ARBA00006056"/>
    </source>
</evidence>
<dbReference type="SUPFAM" id="SSF89733">
    <property type="entry name" value="L-sulfolactate dehydrogenase-like"/>
    <property type="match status" value="1"/>
</dbReference>
<sequence length="305" mass="30809">MITVHDAAGRLAAALGDGPAAKLAASALVEADALGLPRFGIAMLDEWTVDAAPVAASDGAQAINWLDCSSCFAPLAVASAALDLAGAARQFGIAAVFLRGVRGFGRLAPFVRHLADAGLLAIAGAEGPPFVAPYGGIHPVIGTNPLALAIGQGADRVVIDVATSTATMADIRNARVSGAPLPDGIALDGEGRPTSIAAEVAALLPRGGQIGSLLGLVVELMAGVAGGGRGDPKGRGVFILAFDPARAGDDVDWQARLAGLKRDWTTGGGHWPRGGGLSLETELDGDFARRLDTHLTRMTGRPAGR</sequence>
<organism evidence="3 4">
    <name type="scientific">Aminobacter carboxidus</name>
    <dbReference type="NCBI Taxonomy" id="376165"/>
    <lineage>
        <taxon>Bacteria</taxon>
        <taxon>Pseudomonadati</taxon>
        <taxon>Pseudomonadota</taxon>
        <taxon>Alphaproteobacteria</taxon>
        <taxon>Hyphomicrobiales</taxon>
        <taxon>Phyllobacteriaceae</taxon>
        <taxon>Aminobacter</taxon>
    </lineage>
</organism>
<evidence type="ECO:0000313" key="3">
    <source>
        <dbReference type="EMBL" id="MBB6468329.1"/>
    </source>
</evidence>
<dbReference type="InterPro" id="IPR043143">
    <property type="entry name" value="Mal/L-sulf/L-lact_DH-like_NADP"/>
</dbReference>
<dbReference type="RefSeq" id="WP_184770743.1">
    <property type="nucleotide sequence ID" value="NZ_JACHGI010000009.1"/>
</dbReference>
<dbReference type="InterPro" id="IPR043144">
    <property type="entry name" value="Mal/L-sulf/L-lact_DH-like_ah"/>
</dbReference>
<keyword evidence="2" id="KW-0560">Oxidoreductase</keyword>
<dbReference type="Gene3D" id="3.30.1370.60">
    <property type="entry name" value="Hypothetical oxidoreductase yiak, domain 2"/>
    <property type="match status" value="1"/>
</dbReference>
<dbReference type="Proteomes" id="UP000532373">
    <property type="component" value="Unassembled WGS sequence"/>
</dbReference>
<dbReference type="PANTHER" id="PTHR11091:SF0">
    <property type="entry name" value="MALATE DEHYDROGENASE"/>
    <property type="match status" value="1"/>
</dbReference>
<protein>
    <submittedName>
        <fullName evidence="3">LDH2 family malate/lactate/ureidoglycolate dehydrogenase</fullName>
    </submittedName>
</protein>
<evidence type="ECO:0000313" key="4">
    <source>
        <dbReference type="Proteomes" id="UP000532373"/>
    </source>
</evidence>
<dbReference type="AlphaFoldDB" id="A0A8E1WI57"/>
<dbReference type="Gene3D" id="1.10.1530.10">
    <property type="match status" value="1"/>
</dbReference>
<dbReference type="GO" id="GO:0016491">
    <property type="term" value="F:oxidoreductase activity"/>
    <property type="evidence" value="ECO:0007669"/>
    <property type="project" value="UniProtKB-KW"/>
</dbReference>
<gene>
    <name evidence="3" type="ORF">HNQ96_004213</name>
</gene>
<comment type="caution">
    <text evidence="3">The sequence shown here is derived from an EMBL/GenBank/DDBJ whole genome shotgun (WGS) entry which is preliminary data.</text>
</comment>
<dbReference type="EMBL" id="JACHGI010000009">
    <property type="protein sequence ID" value="MBB6468329.1"/>
    <property type="molecule type" value="Genomic_DNA"/>
</dbReference>
<accession>A0A8E1WI57</accession>
<dbReference type="InterPro" id="IPR003767">
    <property type="entry name" value="Malate/L-lactate_DH-like"/>
</dbReference>
<dbReference type="Pfam" id="PF02615">
    <property type="entry name" value="Ldh_2"/>
    <property type="match status" value="1"/>
</dbReference>
<reference evidence="3 4" key="1">
    <citation type="submission" date="2020-08" db="EMBL/GenBank/DDBJ databases">
        <title>Genomic Encyclopedia of Type Strains, Phase IV (KMG-IV): sequencing the most valuable type-strain genomes for metagenomic binning, comparative biology and taxonomic classification.</title>
        <authorList>
            <person name="Goeker M."/>
        </authorList>
    </citation>
    <scope>NUCLEOTIDE SEQUENCE [LARGE SCALE GENOMIC DNA]</scope>
    <source>
        <strain evidence="3 4">DSM 17454</strain>
    </source>
</reference>
<dbReference type="InterPro" id="IPR036111">
    <property type="entry name" value="Mal/L-sulfo/L-lacto_DH-like_sf"/>
</dbReference>
<evidence type="ECO:0000256" key="2">
    <source>
        <dbReference type="ARBA" id="ARBA00023002"/>
    </source>
</evidence>
<proteinExistence type="inferred from homology"/>
<dbReference type="PANTHER" id="PTHR11091">
    <property type="entry name" value="OXIDOREDUCTASE-RELATED"/>
    <property type="match status" value="1"/>
</dbReference>
<name>A0A8E1WI57_9HYPH</name>